<evidence type="ECO:0000313" key="7">
    <source>
        <dbReference type="Proteomes" id="UP000011666"/>
    </source>
</evidence>
<dbReference type="InterPro" id="IPR009050">
    <property type="entry name" value="Globin-like_sf"/>
</dbReference>
<dbReference type="Pfam" id="PF01152">
    <property type="entry name" value="Bac_globin"/>
    <property type="match status" value="1"/>
</dbReference>
<dbReference type="GO" id="GO:0046872">
    <property type="term" value="F:metal ion binding"/>
    <property type="evidence" value="ECO:0007669"/>
    <property type="project" value="UniProtKB-KW"/>
</dbReference>
<organism evidence="6 7">
    <name type="scientific">Gordonia soli NBRC 108243</name>
    <dbReference type="NCBI Taxonomy" id="1223545"/>
    <lineage>
        <taxon>Bacteria</taxon>
        <taxon>Bacillati</taxon>
        <taxon>Actinomycetota</taxon>
        <taxon>Actinomycetes</taxon>
        <taxon>Mycobacteriales</taxon>
        <taxon>Gordoniaceae</taxon>
        <taxon>Gordonia</taxon>
    </lineage>
</organism>
<keyword evidence="3 5" id="KW-0479">Metal-binding</keyword>
<dbReference type="STRING" id="1223545.GS4_14_01820"/>
<evidence type="ECO:0000256" key="4">
    <source>
        <dbReference type="ARBA" id="ARBA00023004"/>
    </source>
</evidence>
<evidence type="ECO:0000256" key="5">
    <source>
        <dbReference type="PIRSR" id="PIRSR601486-1"/>
    </source>
</evidence>
<accession>M0QIU1</accession>
<evidence type="ECO:0000313" key="6">
    <source>
        <dbReference type="EMBL" id="GAC68349.1"/>
    </source>
</evidence>
<evidence type="ECO:0000256" key="3">
    <source>
        <dbReference type="ARBA" id="ARBA00022723"/>
    </source>
</evidence>
<dbReference type="InterPro" id="IPR012292">
    <property type="entry name" value="Globin/Proto"/>
</dbReference>
<gene>
    <name evidence="6" type="ORF">GS4_14_01820</name>
</gene>
<dbReference type="InterPro" id="IPR001486">
    <property type="entry name" value="Hemoglobin_trunc"/>
</dbReference>
<feature type="binding site" description="distal binding residue" evidence="5">
    <location>
        <position position="88"/>
    </location>
    <ligand>
        <name>heme</name>
        <dbReference type="ChEBI" id="CHEBI:30413"/>
    </ligand>
    <ligandPart>
        <name>Fe</name>
        <dbReference type="ChEBI" id="CHEBI:18248"/>
    </ligandPart>
</feature>
<dbReference type="AlphaFoldDB" id="M0QIU1"/>
<keyword evidence="7" id="KW-1185">Reference proteome</keyword>
<reference evidence="6 7" key="1">
    <citation type="submission" date="2013-01" db="EMBL/GenBank/DDBJ databases">
        <title>Whole genome shotgun sequence of Gordonia soli NBRC 108243.</title>
        <authorList>
            <person name="Isaki-Nakamura S."/>
            <person name="Hosoyama A."/>
            <person name="Tsuchikane K."/>
            <person name="Ando Y."/>
            <person name="Baba S."/>
            <person name="Ohji S."/>
            <person name="Hamada M."/>
            <person name="Tamura T."/>
            <person name="Yamazoe A."/>
            <person name="Yamazaki S."/>
            <person name="Fujita N."/>
        </authorList>
    </citation>
    <scope>NUCLEOTIDE SEQUENCE [LARGE SCALE GENOMIC DNA]</scope>
    <source>
        <strain evidence="6 7">NBRC 108243</strain>
    </source>
</reference>
<protein>
    <recommendedName>
        <fullName evidence="8">Hemoglobin</fullName>
    </recommendedName>
</protein>
<dbReference type="OrthoDB" id="9798157at2"/>
<dbReference type="Gene3D" id="1.10.490.10">
    <property type="entry name" value="Globins"/>
    <property type="match status" value="1"/>
</dbReference>
<evidence type="ECO:0000256" key="1">
    <source>
        <dbReference type="ARBA" id="ARBA00022448"/>
    </source>
</evidence>
<keyword evidence="2 5" id="KW-0349">Heme</keyword>
<evidence type="ECO:0000256" key="2">
    <source>
        <dbReference type="ARBA" id="ARBA00022617"/>
    </source>
</evidence>
<name>M0QIU1_9ACTN</name>
<keyword evidence="1" id="KW-0813">Transport</keyword>
<dbReference type="CDD" id="cd00454">
    <property type="entry name" value="TrHb1_N"/>
    <property type="match status" value="1"/>
</dbReference>
<dbReference type="Proteomes" id="UP000011666">
    <property type="component" value="Unassembled WGS sequence"/>
</dbReference>
<proteinExistence type="predicted"/>
<dbReference type="GO" id="GO:0020037">
    <property type="term" value="F:heme binding"/>
    <property type="evidence" value="ECO:0007669"/>
    <property type="project" value="InterPro"/>
</dbReference>
<dbReference type="SUPFAM" id="SSF46458">
    <property type="entry name" value="Globin-like"/>
    <property type="match status" value="1"/>
</dbReference>
<dbReference type="eggNOG" id="COG2346">
    <property type="taxonomic scope" value="Bacteria"/>
</dbReference>
<sequence length="180" mass="20123">MTGTAHSDIDPTAEPQPSLYERLGGYDAIYVFAAAALKKGMAHPDIGHIWAHMSESTFYKEHINFVDFLSEQWGGNVRYRGRDMVTAHRGMGLTEVHWNAMFDCLYECYDEFGLPQELRDEVDASFTKFKPAVVGSPSYRDVVLAHPEIDVTKGMKSVGVHWPDRRRGAAIPAEAEQSGS</sequence>
<comment type="caution">
    <text evidence="6">The sequence shown here is derived from an EMBL/GenBank/DDBJ whole genome shotgun (WGS) entry which is preliminary data.</text>
</comment>
<keyword evidence="4 5" id="KW-0408">Iron</keyword>
<dbReference type="RefSeq" id="WP_007620423.1">
    <property type="nucleotide sequence ID" value="NZ_BANX01000014.1"/>
</dbReference>
<evidence type="ECO:0008006" key="8">
    <source>
        <dbReference type="Google" id="ProtNLM"/>
    </source>
</evidence>
<dbReference type="EMBL" id="BANX01000014">
    <property type="protein sequence ID" value="GAC68349.1"/>
    <property type="molecule type" value="Genomic_DNA"/>
</dbReference>
<dbReference type="GO" id="GO:0019825">
    <property type="term" value="F:oxygen binding"/>
    <property type="evidence" value="ECO:0007669"/>
    <property type="project" value="InterPro"/>
</dbReference>